<dbReference type="PANTHER" id="PTHR40617:SF1">
    <property type="entry name" value="ATTH DOMAIN-CONTAINING PROTEIN-RELATED"/>
    <property type="match status" value="1"/>
</dbReference>
<organism evidence="3 4">
    <name type="scientific">Fusarium falciforme</name>
    <dbReference type="NCBI Taxonomy" id="195108"/>
    <lineage>
        <taxon>Eukaryota</taxon>
        <taxon>Fungi</taxon>
        <taxon>Dikarya</taxon>
        <taxon>Ascomycota</taxon>
        <taxon>Pezizomycotina</taxon>
        <taxon>Sordariomycetes</taxon>
        <taxon>Hypocreomycetidae</taxon>
        <taxon>Hypocreales</taxon>
        <taxon>Nectriaceae</taxon>
        <taxon>Fusarium</taxon>
        <taxon>Fusarium solani species complex</taxon>
    </lineage>
</organism>
<evidence type="ECO:0000313" key="3">
    <source>
        <dbReference type="EMBL" id="KAJ4177269.1"/>
    </source>
</evidence>
<comment type="caution">
    <text evidence="3">The sequence shown here is derived from an EMBL/GenBank/DDBJ whole genome shotgun (WGS) entry which is preliminary data.</text>
</comment>
<dbReference type="EMBL" id="JAOQAV010000116">
    <property type="protein sequence ID" value="KAJ4177269.1"/>
    <property type="molecule type" value="Genomic_DNA"/>
</dbReference>
<dbReference type="SUPFAM" id="SSF159245">
    <property type="entry name" value="AttH-like"/>
    <property type="match status" value="1"/>
</dbReference>
<keyword evidence="1" id="KW-0732">Signal</keyword>
<dbReference type="InterPro" id="IPR010791">
    <property type="entry name" value="AttH_dom"/>
</dbReference>
<protein>
    <recommendedName>
        <fullName evidence="2">AttH domain-containing protein</fullName>
    </recommendedName>
</protein>
<dbReference type="InterPro" id="IPR053112">
    <property type="entry name" value="Fungal_Dehydratase/Hydratase"/>
</dbReference>
<sequence>MIISSVLAAGFVAATGALASKHQKQYSFKPEKAETIWNGDIPVVYDFGDSQSTSYSGSWWTSSYITGTNGEQYLVISHYLDTPVFTYFRASTLNLETLHYNQFVTLGNSTANSTSLDVKVGNNGIQSLTTDNISQQRAYANDENVTFDITFDATSRVISNAGAGVFQFGPSITYEWGLPNCLTQGSITNTDGKNITVDPAKSFTWYDRQWGTAAVTSGNWTWFQMHIPETSYKLSIWIIDNDVTNQFSRFATIRGDNDEILVLPLKWKPIYGRTYQSTAADILYPLDWELDISGFGVFQLSSILDDQEIVGTTAIQTAYEGFVTFNGTVHSKTVQGYGLVEIVYSNWESL</sequence>
<evidence type="ECO:0000313" key="4">
    <source>
        <dbReference type="Proteomes" id="UP001152087"/>
    </source>
</evidence>
<evidence type="ECO:0000259" key="2">
    <source>
        <dbReference type="Pfam" id="PF07143"/>
    </source>
</evidence>
<keyword evidence="4" id="KW-1185">Reference proteome</keyword>
<dbReference type="InterPro" id="IPR023374">
    <property type="entry name" value="AttH-like_dom_sf"/>
</dbReference>
<proteinExistence type="predicted"/>
<dbReference type="Gene3D" id="2.40.370.10">
    <property type="entry name" value="AttH-like domain"/>
    <property type="match status" value="2"/>
</dbReference>
<dbReference type="Proteomes" id="UP001152087">
    <property type="component" value="Unassembled WGS sequence"/>
</dbReference>
<dbReference type="OrthoDB" id="5295747at2759"/>
<dbReference type="Pfam" id="PF07143">
    <property type="entry name" value="CrtC"/>
    <property type="match status" value="1"/>
</dbReference>
<feature type="signal peptide" evidence="1">
    <location>
        <begin position="1"/>
        <end position="19"/>
    </location>
</feature>
<accession>A0A9W8QT03</accession>
<dbReference type="PANTHER" id="PTHR40617">
    <property type="entry name" value="TERPENE CYCLASE ASQC"/>
    <property type="match status" value="1"/>
</dbReference>
<evidence type="ECO:0000256" key="1">
    <source>
        <dbReference type="SAM" id="SignalP"/>
    </source>
</evidence>
<feature type="chain" id="PRO_5040904397" description="AttH domain-containing protein" evidence="1">
    <location>
        <begin position="20"/>
        <end position="350"/>
    </location>
</feature>
<name>A0A9W8QT03_9HYPO</name>
<dbReference type="Pfam" id="PF17186">
    <property type="entry name" value="Lipocalin_9"/>
    <property type="match status" value="1"/>
</dbReference>
<gene>
    <name evidence="3" type="ORF">NW755_013958</name>
</gene>
<reference evidence="3" key="1">
    <citation type="submission" date="2022-09" db="EMBL/GenBank/DDBJ databases">
        <title>Fusarium specimens isolated from Avocado Roots.</title>
        <authorList>
            <person name="Stajich J."/>
            <person name="Roper C."/>
            <person name="Heimlech-Rivalta G."/>
        </authorList>
    </citation>
    <scope>NUCLEOTIDE SEQUENCE</scope>
    <source>
        <strain evidence="3">A02</strain>
    </source>
</reference>
<dbReference type="AlphaFoldDB" id="A0A9W8QT03"/>
<feature type="domain" description="AttH" evidence="2">
    <location>
        <begin position="105"/>
        <end position="212"/>
    </location>
</feature>